<feature type="transmembrane region" description="Helical" evidence="1">
    <location>
        <begin position="140"/>
        <end position="161"/>
    </location>
</feature>
<dbReference type="Gene3D" id="1.10.340.70">
    <property type="match status" value="1"/>
</dbReference>
<keyword evidence="1" id="KW-0812">Transmembrane</keyword>
<sequence length="411" mass="46786">MDEDKYIARDLVYVDVPEVCYEEYVLDEEDGGMHEIAAHNVSINDGYGGMPDEMYNGIVQYIKSGTLPDFVLTNDDRNARSHWKMKCAKYELRFENLIYCNKDSEGGSKPRFVVRKGEVLPILTAVHNKIGHLGMKRTQAAVLQCFYWYSFLFVLLLNLYYRRSVRADVQKFVGSCSFCNHKKKTGRKVLKAPLDVFDPDVLQVGINVNYPSINGDYYGAGRFVISLRGIPDNVALTRTKLSNYSFKQRYPAVKRGREIANKAHHIPLGHSLDGFHEIHSAAADIFFGNWIPDNDTCRKPRTRRKGYERPNDQTLAADTLNQLPILSGKLSPKSEIFADEQVIDPVSTLSTIMARNGTPSQTYWPVANGLAARSFAENQLKVDYTDSDYKTPQNIYEFNIEHWHLPPTYGT</sequence>
<protein>
    <recommendedName>
        <fullName evidence="4">Integrase zinc-binding domain-containing protein</fullName>
    </recommendedName>
</protein>
<gene>
    <name evidence="2" type="ORF">DdX_11591</name>
</gene>
<name>A0AAD4MYH0_9BILA</name>
<reference evidence="2" key="1">
    <citation type="submission" date="2022-01" db="EMBL/GenBank/DDBJ databases">
        <title>Genome Sequence Resource for Two Populations of Ditylenchus destructor, the Migratory Endoparasitic Phytonematode.</title>
        <authorList>
            <person name="Zhang H."/>
            <person name="Lin R."/>
            <person name="Xie B."/>
        </authorList>
    </citation>
    <scope>NUCLEOTIDE SEQUENCE</scope>
    <source>
        <strain evidence="2">BazhouSP</strain>
    </source>
</reference>
<proteinExistence type="predicted"/>
<evidence type="ECO:0000313" key="2">
    <source>
        <dbReference type="EMBL" id="KAI1708836.1"/>
    </source>
</evidence>
<dbReference type="Proteomes" id="UP001201812">
    <property type="component" value="Unassembled WGS sequence"/>
</dbReference>
<keyword evidence="1" id="KW-1133">Transmembrane helix</keyword>
<dbReference type="EMBL" id="JAKKPZ010000033">
    <property type="protein sequence ID" value="KAI1708836.1"/>
    <property type="molecule type" value="Genomic_DNA"/>
</dbReference>
<evidence type="ECO:0000313" key="3">
    <source>
        <dbReference type="Proteomes" id="UP001201812"/>
    </source>
</evidence>
<organism evidence="2 3">
    <name type="scientific">Ditylenchus destructor</name>
    <dbReference type="NCBI Taxonomy" id="166010"/>
    <lineage>
        <taxon>Eukaryota</taxon>
        <taxon>Metazoa</taxon>
        <taxon>Ecdysozoa</taxon>
        <taxon>Nematoda</taxon>
        <taxon>Chromadorea</taxon>
        <taxon>Rhabditida</taxon>
        <taxon>Tylenchina</taxon>
        <taxon>Tylenchomorpha</taxon>
        <taxon>Sphaerularioidea</taxon>
        <taxon>Anguinidae</taxon>
        <taxon>Anguininae</taxon>
        <taxon>Ditylenchus</taxon>
    </lineage>
</organism>
<evidence type="ECO:0008006" key="4">
    <source>
        <dbReference type="Google" id="ProtNLM"/>
    </source>
</evidence>
<comment type="caution">
    <text evidence="2">The sequence shown here is derived from an EMBL/GenBank/DDBJ whole genome shotgun (WGS) entry which is preliminary data.</text>
</comment>
<keyword evidence="3" id="KW-1185">Reference proteome</keyword>
<keyword evidence="1" id="KW-0472">Membrane</keyword>
<dbReference type="AlphaFoldDB" id="A0AAD4MYH0"/>
<evidence type="ECO:0000256" key="1">
    <source>
        <dbReference type="SAM" id="Phobius"/>
    </source>
</evidence>
<accession>A0AAD4MYH0</accession>